<dbReference type="RefSeq" id="WP_120771994.1">
    <property type="nucleotide sequence ID" value="NZ_CP032627.1"/>
</dbReference>
<dbReference type="InterPro" id="IPR014071">
    <property type="entry name" value="Cu_transp_CopY/TcrY"/>
</dbReference>
<proteinExistence type="inferred from homology"/>
<dbReference type="GO" id="GO:0003677">
    <property type="term" value="F:DNA binding"/>
    <property type="evidence" value="ECO:0007669"/>
    <property type="project" value="UniProtKB-KW"/>
</dbReference>
<keyword evidence="4" id="KW-0804">Transcription</keyword>
<keyword evidence="2" id="KW-0805">Transcription regulation</keyword>
<sequence>MNDVEFNVSNAELIVMRVIWSLEEARVDEIYRQIPQDLDWSIATVKTLLGRLVKKEMLSTEKEGRKFVYRPLMEECTAINLMADGLLEKVCATKHVNVLKDMIEKSTLTAQDVELLKTALEAKEVVDIKHCNCLETTGTCACRHEHEHEQIAV</sequence>
<evidence type="ECO:0000256" key="3">
    <source>
        <dbReference type="ARBA" id="ARBA00023125"/>
    </source>
</evidence>
<keyword evidence="6" id="KW-1185">Reference proteome</keyword>
<dbReference type="NCBIfam" id="TIGR02698">
    <property type="entry name" value="CopY_TcrY"/>
    <property type="match status" value="1"/>
</dbReference>
<dbReference type="Proteomes" id="UP000269374">
    <property type="component" value="Chromosome"/>
</dbReference>
<reference evidence="5 6" key="1">
    <citation type="submission" date="2018-09" db="EMBL/GenBank/DDBJ databases">
        <title>Genome sequencing of strain 1JSPR-7.</title>
        <authorList>
            <person name="Heo J."/>
            <person name="Kim S.-J."/>
            <person name="Kwon S.-W."/>
        </authorList>
    </citation>
    <scope>NUCLEOTIDE SEQUENCE [LARGE SCALE GENOMIC DNA]</scope>
    <source>
        <strain evidence="5 6">1JSPR-7</strain>
    </source>
</reference>
<dbReference type="SUPFAM" id="SSF46785">
    <property type="entry name" value="Winged helix' DNA-binding domain"/>
    <property type="match status" value="1"/>
</dbReference>
<evidence type="ECO:0000256" key="2">
    <source>
        <dbReference type="ARBA" id="ARBA00023015"/>
    </source>
</evidence>
<evidence type="ECO:0000313" key="5">
    <source>
        <dbReference type="EMBL" id="AYG00606.1"/>
    </source>
</evidence>
<evidence type="ECO:0000313" key="6">
    <source>
        <dbReference type="Proteomes" id="UP000269374"/>
    </source>
</evidence>
<dbReference type="InterPro" id="IPR036390">
    <property type="entry name" value="WH_DNA-bd_sf"/>
</dbReference>
<dbReference type="Gene3D" id="1.10.10.10">
    <property type="entry name" value="Winged helix-like DNA-binding domain superfamily/Winged helix DNA-binding domain"/>
    <property type="match status" value="1"/>
</dbReference>
<dbReference type="GO" id="GO:0045892">
    <property type="term" value="P:negative regulation of DNA-templated transcription"/>
    <property type="evidence" value="ECO:0007669"/>
    <property type="project" value="InterPro"/>
</dbReference>
<dbReference type="InterPro" id="IPR005650">
    <property type="entry name" value="BlaI_family"/>
</dbReference>
<dbReference type="KEGG" id="lact:D7I46_05565"/>
<gene>
    <name evidence="5" type="ORF">D7I46_05565</name>
</gene>
<dbReference type="Pfam" id="PF03965">
    <property type="entry name" value="Penicillinase_R"/>
    <property type="match status" value="1"/>
</dbReference>
<dbReference type="OrthoDB" id="1849040at2"/>
<dbReference type="PIRSF" id="PIRSF019455">
    <property type="entry name" value="CopR_AtkY"/>
    <property type="match status" value="1"/>
</dbReference>
<protein>
    <submittedName>
        <fullName evidence="5">CopY/TcrY family copper transport repressor</fullName>
    </submittedName>
</protein>
<comment type="similarity">
    <text evidence="1">Belongs to the BlaI transcriptional regulatory family.</text>
</comment>
<dbReference type="EMBL" id="CP032627">
    <property type="protein sequence ID" value="AYG00606.1"/>
    <property type="molecule type" value="Genomic_DNA"/>
</dbReference>
<organism evidence="5 6">
    <name type="scientific">Lactococcus allomyrinae</name>
    <dbReference type="NCBI Taxonomy" id="2419773"/>
    <lineage>
        <taxon>Bacteria</taxon>
        <taxon>Bacillati</taxon>
        <taxon>Bacillota</taxon>
        <taxon>Bacilli</taxon>
        <taxon>Lactobacillales</taxon>
        <taxon>Streptococcaceae</taxon>
        <taxon>Lactococcus</taxon>
    </lineage>
</organism>
<dbReference type="AlphaFoldDB" id="A0A387BHM2"/>
<evidence type="ECO:0000256" key="4">
    <source>
        <dbReference type="ARBA" id="ARBA00023163"/>
    </source>
</evidence>
<evidence type="ECO:0000256" key="1">
    <source>
        <dbReference type="ARBA" id="ARBA00011046"/>
    </source>
</evidence>
<accession>A0A387BHM2</accession>
<dbReference type="InterPro" id="IPR036388">
    <property type="entry name" value="WH-like_DNA-bd_sf"/>
</dbReference>
<name>A0A387BHM2_9LACT</name>
<keyword evidence="3" id="KW-0238">DNA-binding</keyword>